<dbReference type="RefSeq" id="WP_016558280.1">
    <property type="nucleotide sequence ID" value="NZ_AEYE02000036.1"/>
</dbReference>
<sequence>MDKIVTEIAAASSVPEDAVRAVLSQLGLGDTIDRIRDTIGENAVRNLKIGDLSVSARVANLIVSR</sequence>
<organism evidence="1 2">
    <name type="scientific">Rhizobium grahamii CCGE 502</name>
    <dbReference type="NCBI Taxonomy" id="990285"/>
    <lineage>
        <taxon>Bacteria</taxon>
        <taxon>Pseudomonadati</taxon>
        <taxon>Pseudomonadota</taxon>
        <taxon>Alphaproteobacteria</taxon>
        <taxon>Hyphomicrobiales</taxon>
        <taxon>Rhizobiaceae</taxon>
        <taxon>Rhizobium/Agrobacterium group</taxon>
        <taxon>Rhizobium</taxon>
    </lineage>
</organism>
<evidence type="ECO:0000313" key="1">
    <source>
        <dbReference type="EMBL" id="EPE94390.1"/>
    </source>
</evidence>
<keyword evidence="2" id="KW-1185">Reference proteome</keyword>
<dbReference type="Proteomes" id="UP000014411">
    <property type="component" value="Unassembled WGS sequence"/>
</dbReference>
<evidence type="ECO:0000313" key="2">
    <source>
        <dbReference type="Proteomes" id="UP000014411"/>
    </source>
</evidence>
<comment type="caution">
    <text evidence="1">The sequence shown here is derived from an EMBL/GenBank/DDBJ whole genome shotgun (WGS) entry which is preliminary data.</text>
</comment>
<dbReference type="EMBL" id="AEYE02000036">
    <property type="protein sequence ID" value="EPE94390.1"/>
    <property type="molecule type" value="Genomic_DNA"/>
</dbReference>
<gene>
    <name evidence="1" type="ORF">RGCCGE502_31932</name>
</gene>
<accession>S3H814</accession>
<geneLocation type="plasmid" evidence="1">
    <name>pRg502b</name>
</geneLocation>
<name>S3H814_9HYPH</name>
<protein>
    <submittedName>
        <fullName evidence="1">Uncharacterized protein</fullName>
    </submittedName>
</protein>
<reference evidence="1 2" key="1">
    <citation type="journal article" date="2012" name="J. Bacteriol.">
        <title>Genome sequence of Rhizobium grahamii CCGE502, a broad-host-range symbiont with low nodulation competitiveness in Phaseolus vulgaris.</title>
        <authorList>
            <person name="Althabegoiti M.J."/>
            <person name="Lozano L."/>
            <person name="Torres-Tejerizo G."/>
            <person name="Ormeno-Orrillo E."/>
            <person name="Rogel M.A."/>
            <person name="Gonzalez V."/>
            <person name="Martinez-Romero E."/>
        </authorList>
    </citation>
    <scope>NUCLEOTIDE SEQUENCE [LARGE SCALE GENOMIC DNA]</scope>
    <source>
        <strain evidence="1 2">CCGE 502</strain>
        <plasmid evidence="1">pRg502b</plasmid>
    </source>
</reference>
<dbReference type="HOGENOM" id="CLU_2846802_0_0_5"/>
<keyword evidence="1" id="KW-0614">Plasmid</keyword>
<dbReference type="AlphaFoldDB" id="S3H814"/>
<proteinExistence type="predicted"/>